<reference evidence="2" key="1">
    <citation type="journal article" date="2006" name="PLoS Biol.">
        <title>Macronuclear genome sequence of the ciliate Tetrahymena thermophila, a model eukaryote.</title>
        <authorList>
            <person name="Eisen J.A."/>
            <person name="Coyne R.S."/>
            <person name="Wu M."/>
            <person name="Wu D."/>
            <person name="Thiagarajan M."/>
            <person name="Wortman J.R."/>
            <person name="Badger J.H."/>
            <person name="Ren Q."/>
            <person name="Amedeo P."/>
            <person name="Jones K.M."/>
            <person name="Tallon L.J."/>
            <person name="Delcher A.L."/>
            <person name="Salzberg S.L."/>
            <person name="Silva J.C."/>
            <person name="Haas B.J."/>
            <person name="Majoros W.H."/>
            <person name="Farzad M."/>
            <person name="Carlton J.M."/>
            <person name="Smith R.K. Jr."/>
            <person name="Garg J."/>
            <person name="Pearlman R.E."/>
            <person name="Karrer K.M."/>
            <person name="Sun L."/>
            <person name="Manning G."/>
            <person name="Elde N.C."/>
            <person name="Turkewitz A.P."/>
            <person name="Asai D.J."/>
            <person name="Wilkes D.E."/>
            <person name="Wang Y."/>
            <person name="Cai H."/>
            <person name="Collins K."/>
            <person name="Stewart B.A."/>
            <person name="Lee S.R."/>
            <person name="Wilamowska K."/>
            <person name="Weinberg Z."/>
            <person name="Ruzzo W.L."/>
            <person name="Wloga D."/>
            <person name="Gaertig J."/>
            <person name="Frankel J."/>
            <person name="Tsao C.-C."/>
            <person name="Gorovsky M.A."/>
            <person name="Keeling P.J."/>
            <person name="Waller R.F."/>
            <person name="Patron N.J."/>
            <person name="Cherry J.M."/>
            <person name="Stover N.A."/>
            <person name="Krieger C.J."/>
            <person name="del Toro C."/>
            <person name="Ryder H.F."/>
            <person name="Williamson S.C."/>
            <person name="Barbeau R.A."/>
            <person name="Hamilton E.P."/>
            <person name="Orias E."/>
        </authorList>
    </citation>
    <scope>NUCLEOTIDE SEQUENCE [LARGE SCALE GENOMIC DNA]</scope>
    <source>
        <strain evidence="2">SB210</strain>
    </source>
</reference>
<sequence length="230" mass="27202">MQYQRLMSKLIVIKDPTFSGSIFSSLSQLAKSTPELFLHQAPKYKIDAYFYTNFLKMQFQRIKLTKQSIKYVVSTKDQENSQSNTFKNIFQVDAGFMFPRLSLNYNICKANFEESDQHIQFEFFQLIKLIMIYCQNSATQFISKNISEIRNVITDIKIKNQSIANVYLVLELINEANSSQSEYSLLIIDNLLSWEKFQNVLDDLRFLQFSLKFELKCFIYIQICNFYLFI</sequence>
<dbReference type="KEGG" id="tet:TTHERM_000411409"/>
<dbReference type="AlphaFoldDB" id="W7XGE7"/>
<evidence type="ECO:0000313" key="1">
    <source>
        <dbReference type="EMBL" id="EWS73196.1"/>
    </source>
</evidence>
<dbReference type="GeneID" id="24438804"/>
<gene>
    <name evidence="1" type="ORF">TTHERM_000411409</name>
</gene>
<accession>W7XGE7</accession>
<protein>
    <submittedName>
        <fullName evidence="1">Uncharacterized protein</fullName>
    </submittedName>
</protein>
<dbReference type="InParanoid" id="W7XGE7"/>
<evidence type="ECO:0000313" key="2">
    <source>
        <dbReference type="Proteomes" id="UP000009168"/>
    </source>
</evidence>
<dbReference type="EMBL" id="GG662612">
    <property type="protein sequence ID" value="EWS73196.1"/>
    <property type="molecule type" value="Genomic_DNA"/>
</dbReference>
<name>W7XGE7_TETTS</name>
<organism evidence="1 2">
    <name type="scientific">Tetrahymena thermophila (strain SB210)</name>
    <dbReference type="NCBI Taxonomy" id="312017"/>
    <lineage>
        <taxon>Eukaryota</taxon>
        <taxon>Sar</taxon>
        <taxon>Alveolata</taxon>
        <taxon>Ciliophora</taxon>
        <taxon>Intramacronucleata</taxon>
        <taxon>Oligohymenophorea</taxon>
        <taxon>Hymenostomatida</taxon>
        <taxon>Tetrahymenina</taxon>
        <taxon>Tetrahymenidae</taxon>
        <taxon>Tetrahymena</taxon>
    </lineage>
</organism>
<keyword evidence="2" id="KW-1185">Reference proteome</keyword>
<dbReference type="Proteomes" id="UP000009168">
    <property type="component" value="Unassembled WGS sequence"/>
</dbReference>
<dbReference type="RefSeq" id="XP_012654272.1">
    <property type="nucleotide sequence ID" value="XM_012798818.1"/>
</dbReference>
<proteinExistence type="predicted"/>